<organism evidence="2 3">
    <name type="scientific">Mortierella alpina</name>
    <name type="common">Oleaginous fungus</name>
    <name type="synonym">Mortierella renispora</name>
    <dbReference type="NCBI Taxonomy" id="64518"/>
    <lineage>
        <taxon>Eukaryota</taxon>
        <taxon>Fungi</taxon>
        <taxon>Fungi incertae sedis</taxon>
        <taxon>Mucoromycota</taxon>
        <taxon>Mortierellomycotina</taxon>
        <taxon>Mortierellomycetes</taxon>
        <taxon>Mortierellales</taxon>
        <taxon>Mortierellaceae</taxon>
        <taxon>Mortierella</taxon>
    </lineage>
</organism>
<feature type="region of interest" description="Disordered" evidence="1">
    <location>
        <begin position="1"/>
        <end position="162"/>
    </location>
</feature>
<feature type="compositionally biased region" description="Basic and acidic residues" evidence="1">
    <location>
        <begin position="79"/>
        <end position="102"/>
    </location>
</feature>
<evidence type="ECO:0000256" key="1">
    <source>
        <dbReference type="SAM" id="MobiDB-lite"/>
    </source>
</evidence>
<comment type="caution">
    <text evidence="2">The sequence shown here is derived from an EMBL/GenBank/DDBJ whole genome shotgun (WGS) entry which is preliminary data.</text>
</comment>
<dbReference type="Proteomes" id="UP000717515">
    <property type="component" value="Unassembled WGS sequence"/>
</dbReference>
<dbReference type="InterPro" id="IPR012808">
    <property type="entry name" value="CHP02453"/>
</dbReference>
<feature type="compositionally biased region" description="Polar residues" evidence="1">
    <location>
        <begin position="126"/>
        <end position="143"/>
    </location>
</feature>
<feature type="compositionally biased region" description="Low complexity" evidence="1">
    <location>
        <begin position="42"/>
        <end position="54"/>
    </location>
</feature>
<evidence type="ECO:0000313" key="3">
    <source>
        <dbReference type="Proteomes" id="UP000717515"/>
    </source>
</evidence>
<dbReference type="NCBIfam" id="TIGR02453">
    <property type="entry name" value="TIGR02453 family protein"/>
    <property type="match status" value="1"/>
</dbReference>
<dbReference type="PANTHER" id="PTHR36452">
    <property type="entry name" value="CHROMOSOME 12, WHOLE GENOME SHOTGUN SEQUENCE"/>
    <property type="match status" value="1"/>
</dbReference>
<dbReference type="EMBL" id="JAIFTL010000070">
    <property type="protein sequence ID" value="KAG9324341.1"/>
    <property type="molecule type" value="Genomic_DNA"/>
</dbReference>
<feature type="compositionally biased region" description="Acidic residues" evidence="1">
    <location>
        <begin position="103"/>
        <end position="124"/>
    </location>
</feature>
<protein>
    <submittedName>
        <fullName evidence="2">Uncharacterized protein</fullName>
    </submittedName>
</protein>
<sequence>MSPSSTSSSRPTRATAGINKPKLTTKRAKDDAGPAMKRMPAKKSTAAAAAAPSKGSFKRQAAASGGSRKRTKQALSESEGEKQDTDDSSDDGDHQEDNYKDEDGSDDDDDDDEDAESADDDFEDTNYVNTRKTKNRTSTPSVNKSTTATTAKKSTAKKPAVKKNASLKVVPTKTFQISLLQIPHPKNGPFADAIQPETLEFIRDLKLNNDREYMMLNQDRCDQAKADFMDFIRMVKEGLLEADPDVMDQEPKDSMMRIYRDIRFSNDKSPYKSQLACHFSRGGKKSIAAGYYFGMSSGGETFAGCGVWDPSGPVLSRIRQGLVNHSDRFKAILETDAIKMVTDGRTGVDALRPGSSQLKTGPAGYDKDHEMIEYLKRKCFAVGRHFKDEEVVSEGFLEKVLETFDACVDLVHILNEWIG</sequence>
<dbReference type="PANTHER" id="PTHR36452:SF1">
    <property type="entry name" value="DUF2461 DOMAIN-CONTAINING PROTEIN"/>
    <property type="match status" value="1"/>
</dbReference>
<proteinExistence type="predicted"/>
<dbReference type="Pfam" id="PF09365">
    <property type="entry name" value="DUF2461"/>
    <property type="match status" value="1"/>
</dbReference>
<name>A0A9P8A8F2_MORAP</name>
<dbReference type="AlphaFoldDB" id="A0A9P8A8F2"/>
<accession>A0A9P8A8F2</accession>
<reference evidence="2" key="1">
    <citation type="submission" date="2021-07" db="EMBL/GenBank/DDBJ databases">
        <title>Draft genome of Mortierella alpina, strain LL118, isolated from an aspen leaf litter sample.</title>
        <authorList>
            <person name="Yang S."/>
            <person name="Vinatzer B.A."/>
        </authorList>
    </citation>
    <scope>NUCLEOTIDE SEQUENCE</scope>
    <source>
        <strain evidence="2">LL118</strain>
    </source>
</reference>
<gene>
    <name evidence="2" type="ORF">KVV02_006587</name>
</gene>
<feature type="compositionally biased region" description="Low complexity" evidence="1">
    <location>
        <begin position="1"/>
        <end position="16"/>
    </location>
</feature>
<feature type="compositionally biased region" description="Low complexity" evidence="1">
    <location>
        <begin position="144"/>
        <end position="153"/>
    </location>
</feature>
<evidence type="ECO:0000313" key="2">
    <source>
        <dbReference type="EMBL" id="KAG9324341.1"/>
    </source>
</evidence>